<reference evidence="4 5" key="1">
    <citation type="submission" date="2015-10" db="EMBL/GenBank/DDBJ databases">
        <authorList>
            <person name="Gilbert D.G."/>
        </authorList>
    </citation>
    <scope>NUCLEOTIDE SEQUENCE [LARGE SCALE GENOMIC DNA]</scope>
    <source>
        <strain evidence="4">COMA1</strain>
    </source>
</reference>
<gene>
    <name evidence="4" type="ORF">COMA1_10732</name>
</gene>
<dbReference type="AlphaFoldDB" id="A0A0S4L5X3"/>
<keyword evidence="5" id="KW-1185">Reference proteome</keyword>
<organism evidence="4 5">
    <name type="scientific">Candidatus Nitrospira nitrosa</name>
    <dbReference type="NCBI Taxonomy" id="1742972"/>
    <lineage>
        <taxon>Bacteria</taxon>
        <taxon>Pseudomonadati</taxon>
        <taxon>Nitrospirota</taxon>
        <taxon>Nitrospiria</taxon>
        <taxon>Nitrospirales</taxon>
        <taxon>Nitrospiraceae</taxon>
        <taxon>Nitrospira</taxon>
    </lineage>
</organism>
<accession>A0A0S4L5X3</accession>
<dbReference type="InterPro" id="IPR000644">
    <property type="entry name" value="CBS_dom"/>
</dbReference>
<feature type="domain" description="CBS" evidence="3">
    <location>
        <begin position="91"/>
        <end position="150"/>
    </location>
</feature>
<evidence type="ECO:0000259" key="3">
    <source>
        <dbReference type="PROSITE" id="PS51371"/>
    </source>
</evidence>
<dbReference type="RefSeq" id="WP_176697824.1">
    <property type="nucleotide sequence ID" value="NZ_CZQA01000001.1"/>
</dbReference>
<feature type="domain" description="CBS" evidence="3">
    <location>
        <begin position="27"/>
        <end position="82"/>
    </location>
</feature>
<dbReference type="SMART" id="SM00116">
    <property type="entry name" value="CBS"/>
    <property type="match status" value="2"/>
</dbReference>
<dbReference type="PROSITE" id="PS51371">
    <property type="entry name" value="CBS"/>
    <property type="match status" value="2"/>
</dbReference>
<keyword evidence="1 2" id="KW-0129">CBS domain</keyword>
<dbReference type="EMBL" id="CZQA01000001">
    <property type="protein sequence ID" value="CUS32623.1"/>
    <property type="molecule type" value="Genomic_DNA"/>
</dbReference>
<evidence type="ECO:0000313" key="4">
    <source>
        <dbReference type="EMBL" id="CUS32623.1"/>
    </source>
</evidence>
<dbReference type="Pfam" id="PF00571">
    <property type="entry name" value="CBS"/>
    <property type="match status" value="2"/>
</dbReference>
<dbReference type="SUPFAM" id="SSF54631">
    <property type="entry name" value="CBS-domain pair"/>
    <property type="match status" value="1"/>
</dbReference>
<dbReference type="InterPro" id="IPR051257">
    <property type="entry name" value="Diverse_CBS-Domain"/>
</dbReference>
<evidence type="ECO:0000256" key="1">
    <source>
        <dbReference type="ARBA" id="ARBA00023122"/>
    </source>
</evidence>
<dbReference type="STRING" id="1742972.COMA1_10732"/>
<dbReference type="CDD" id="cd02205">
    <property type="entry name" value="CBS_pair_SF"/>
    <property type="match status" value="1"/>
</dbReference>
<sequence>MKKKRKGKKKSTVRVKDFDSMTVSQIMEKEVQYVRVKAKGDMIASLMIEGFGAMPVVENGRKLAGIVSEHDLLAAVDDRHHLSTVTAKDIMTANPYSVRPETTLGTMVHVLRASDLIRVPVVNAKEKLIGIITRRDLLRAYMAVGGKRQL</sequence>
<dbReference type="PANTHER" id="PTHR43080:SF26">
    <property type="entry name" value="REGULATORY PROTEIN"/>
    <property type="match status" value="1"/>
</dbReference>
<evidence type="ECO:0000313" key="5">
    <source>
        <dbReference type="Proteomes" id="UP000199032"/>
    </source>
</evidence>
<proteinExistence type="predicted"/>
<dbReference type="Gene3D" id="3.10.580.10">
    <property type="entry name" value="CBS-domain"/>
    <property type="match status" value="2"/>
</dbReference>
<dbReference type="PANTHER" id="PTHR43080">
    <property type="entry name" value="CBS DOMAIN-CONTAINING PROTEIN CBSX3, MITOCHONDRIAL"/>
    <property type="match status" value="1"/>
</dbReference>
<dbReference type="Proteomes" id="UP000199032">
    <property type="component" value="Unassembled WGS sequence"/>
</dbReference>
<evidence type="ECO:0000256" key="2">
    <source>
        <dbReference type="PROSITE-ProRule" id="PRU00703"/>
    </source>
</evidence>
<protein>
    <recommendedName>
        <fullName evidence="3">CBS domain-containing protein</fullName>
    </recommendedName>
</protein>
<dbReference type="InterPro" id="IPR046342">
    <property type="entry name" value="CBS_dom_sf"/>
</dbReference>
<name>A0A0S4L5X3_9BACT</name>